<evidence type="ECO:0000256" key="4">
    <source>
        <dbReference type="ARBA" id="ARBA00022840"/>
    </source>
</evidence>
<keyword evidence="4 8" id="KW-0067">ATP-binding</keyword>
<organism evidence="8">
    <name type="scientific">Candidatus Kentrum sp. DK</name>
    <dbReference type="NCBI Taxonomy" id="2126562"/>
    <lineage>
        <taxon>Bacteria</taxon>
        <taxon>Pseudomonadati</taxon>
        <taxon>Pseudomonadota</taxon>
        <taxon>Gammaproteobacteria</taxon>
        <taxon>Candidatus Kentrum</taxon>
    </lineage>
</organism>
<dbReference type="SUPFAM" id="SSF52540">
    <property type="entry name" value="P-loop containing nucleoside triphosphate hydrolases"/>
    <property type="match status" value="1"/>
</dbReference>
<feature type="domain" description="ABC transporter" evidence="6">
    <location>
        <begin position="7"/>
        <end position="239"/>
    </location>
</feature>
<keyword evidence="2" id="KW-0813">Transport</keyword>
<protein>
    <submittedName>
        <fullName evidence="8">Branched-chain amino acid transport system ATP-binding protein</fullName>
    </submittedName>
</protein>
<dbReference type="Pfam" id="PF00005">
    <property type="entry name" value="ABC_tran"/>
    <property type="match status" value="1"/>
</dbReference>
<accession>A0A450T492</accession>
<evidence type="ECO:0000313" key="8">
    <source>
        <dbReference type="EMBL" id="VFJ61422.1"/>
    </source>
</evidence>
<dbReference type="PANTHER" id="PTHR43820">
    <property type="entry name" value="HIGH-AFFINITY BRANCHED-CHAIN AMINO ACID TRANSPORT ATP-BINDING PROTEIN LIVF"/>
    <property type="match status" value="1"/>
</dbReference>
<dbReference type="InterPro" id="IPR027417">
    <property type="entry name" value="P-loop_NTPase"/>
</dbReference>
<dbReference type="EMBL" id="CAADEY010000009">
    <property type="protein sequence ID" value="VFJ44872.1"/>
    <property type="molecule type" value="Genomic_DNA"/>
</dbReference>
<sequence>MDKNPLLSIRHLDASYGPVQALFNVDMEVYRGEIVSIIGPNGAGKSTVIKAVLNIANTCGGIISFNGREITGCRTHEIAALGIGYVPQGRIVFSDMSVEENLEMGAFLMKERARRKMAVENVFRQFPRLQERRRQPAGRLSGGEQQMLAIGRALMLDPELVILDEPSLGLSPKYVDIIFEHLLSLKNNGRTLLMVEQNAVRALGVSDRGYALELGRNRYTGTGKELLANSQVRQMYLGGNPQLSVFGNHENKGMNIACNTPTPLSSPGVIRSLR</sequence>
<evidence type="ECO:0000259" key="6">
    <source>
        <dbReference type="PROSITE" id="PS50893"/>
    </source>
</evidence>
<evidence type="ECO:0000313" key="7">
    <source>
        <dbReference type="EMBL" id="VFJ44872.1"/>
    </source>
</evidence>
<evidence type="ECO:0000256" key="2">
    <source>
        <dbReference type="ARBA" id="ARBA00022448"/>
    </source>
</evidence>
<name>A0A450T492_9GAMM</name>
<dbReference type="Gene3D" id="3.40.50.300">
    <property type="entry name" value="P-loop containing nucleotide triphosphate hydrolases"/>
    <property type="match status" value="1"/>
</dbReference>
<dbReference type="PROSITE" id="PS50893">
    <property type="entry name" value="ABC_TRANSPORTER_2"/>
    <property type="match status" value="1"/>
</dbReference>
<reference evidence="8" key="1">
    <citation type="submission" date="2019-02" db="EMBL/GenBank/DDBJ databases">
        <authorList>
            <person name="Gruber-Vodicka R. H."/>
            <person name="Seah K. B. B."/>
        </authorList>
    </citation>
    <scope>NUCLEOTIDE SEQUENCE</scope>
    <source>
        <strain evidence="7">BECK_DK161</strain>
        <strain evidence="8">BECK_DK47</strain>
    </source>
</reference>
<dbReference type="GO" id="GO:0016887">
    <property type="term" value="F:ATP hydrolysis activity"/>
    <property type="evidence" value="ECO:0007669"/>
    <property type="project" value="InterPro"/>
</dbReference>
<dbReference type="InterPro" id="IPR003593">
    <property type="entry name" value="AAA+_ATPase"/>
</dbReference>
<dbReference type="PROSITE" id="PS00211">
    <property type="entry name" value="ABC_TRANSPORTER_1"/>
    <property type="match status" value="1"/>
</dbReference>
<keyword evidence="3" id="KW-0547">Nucleotide-binding</keyword>
<proteinExistence type="inferred from homology"/>
<keyword evidence="5" id="KW-0029">Amino-acid transport</keyword>
<dbReference type="GO" id="GO:0015658">
    <property type="term" value="F:branched-chain amino acid transmembrane transporter activity"/>
    <property type="evidence" value="ECO:0007669"/>
    <property type="project" value="TreeGrafter"/>
</dbReference>
<evidence type="ECO:0000256" key="1">
    <source>
        <dbReference type="ARBA" id="ARBA00005417"/>
    </source>
</evidence>
<dbReference type="GO" id="GO:0015807">
    <property type="term" value="P:L-amino acid transport"/>
    <property type="evidence" value="ECO:0007669"/>
    <property type="project" value="TreeGrafter"/>
</dbReference>
<dbReference type="SMART" id="SM00382">
    <property type="entry name" value="AAA"/>
    <property type="match status" value="1"/>
</dbReference>
<evidence type="ECO:0000256" key="5">
    <source>
        <dbReference type="ARBA" id="ARBA00022970"/>
    </source>
</evidence>
<dbReference type="PANTHER" id="PTHR43820:SF4">
    <property type="entry name" value="HIGH-AFFINITY BRANCHED-CHAIN AMINO ACID TRANSPORT ATP-BINDING PROTEIN LIVF"/>
    <property type="match status" value="1"/>
</dbReference>
<evidence type="ECO:0000256" key="3">
    <source>
        <dbReference type="ARBA" id="ARBA00022741"/>
    </source>
</evidence>
<dbReference type="InterPro" id="IPR017871">
    <property type="entry name" value="ABC_transporter-like_CS"/>
</dbReference>
<dbReference type="GO" id="GO:0005524">
    <property type="term" value="F:ATP binding"/>
    <property type="evidence" value="ECO:0007669"/>
    <property type="project" value="UniProtKB-KW"/>
</dbReference>
<dbReference type="CDD" id="cd03224">
    <property type="entry name" value="ABC_TM1139_LivF_branched"/>
    <property type="match status" value="1"/>
</dbReference>
<gene>
    <name evidence="8" type="ORF">BECKDK2373B_GA0170837_11014</name>
    <name evidence="7" type="ORF">BECKDK2373C_GA0170839_100967</name>
</gene>
<comment type="similarity">
    <text evidence="1">Belongs to the ABC transporter superfamily.</text>
</comment>
<dbReference type="InterPro" id="IPR052156">
    <property type="entry name" value="BCAA_Transport_ATP-bd_LivF"/>
</dbReference>
<dbReference type="EMBL" id="CAADEX010000101">
    <property type="protein sequence ID" value="VFJ61422.1"/>
    <property type="molecule type" value="Genomic_DNA"/>
</dbReference>
<dbReference type="InterPro" id="IPR003439">
    <property type="entry name" value="ABC_transporter-like_ATP-bd"/>
</dbReference>
<dbReference type="AlphaFoldDB" id="A0A450T492"/>